<dbReference type="InterPro" id="IPR029526">
    <property type="entry name" value="PGBD"/>
</dbReference>
<dbReference type="EMBL" id="JAZGQO010000010">
    <property type="protein sequence ID" value="KAK6175036.1"/>
    <property type="molecule type" value="Genomic_DNA"/>
</dbReference>
<feature type="transmembrane region" description="Helical" evidence="1">
    <location>
        <begin position="119"/>
        <end position="137"/>
    </location>
</feature>
<evidence type="ECO:0000313" key="4">
    <source>
        <dbReference type="Proteomes" id="UP001347796"/>
    </source>
</evidence>
<keyword evidence="1" id="KW-0472">Membrane</keyword>
<dbReference type="PANTHER" id="PTHR46599:SF3">
    <property type="entry name" value="PIGGYBAC TRANSPOSABLE ELEMENT-DERIVED PROTEIN 4"/>
    <property type="match status" value="1"/>
</dbReference>
<proteinExistence type="predicted"/>
<organism evidence="3 4">
    <name type="scientific">Patella caerulea</name>
    <name type="common">Rayed Mediterranean limpet</name>
    <dbReference type="NCBI Taxonomy" id="87958"/>
    <lineage>
        <taxon>Eukaryota</taxon>
        <taxon>Metazoa</taxon>
        <taxon>Spiralia</taxon>
        <taxon>Lophotrochozoa</taxon>
        <taxon>Mollusca</taxon>
        <taxon>Gastropoda</taxon>
        <taxon>Patellogastropoda</taxon>
        <taxon>Patelloidea</taxon>
        <taxon>Patellidae</taxon>
        <taxon>Patella</taxon>
    </lineage>
</organism>
<dbReference type="Proteomes" id="UP001347796">
    <property type="component" value="Unassembled WGS sequence"/>
</dbReference>
<accession>A0AAN8JBW2</accession>
<dbReference type="PANTHER" id="PTHR46599">
    <property type="entry name" value="PIGGYBAC TRANSPOSABLE ELEMENT-DERIVED PROTEIN 4"/>
    <property type="match status" value="1"/>
</dbReference>
<evidence type="ECO:0000256" key="1">
    <source>
        <dbReference type="SAM" id="Phobius"/>
    </source>
</evidence>
<protein>
    <recommendedName>
        <fullName evidence="2">PiggyBac transposable element-derived protein domain-containing protein</fullName>
    </recommendedName>
</protein>
<evidence type="ECO:0000313" key="3">
    <source>
        <dbReference type="EMBL" id="KAK6175036.1"/>
    </source>
</evidence>
<feature type="domain" description="PiggyBac transposable element-derived protein" evidence="2">
    <location>
        <begin position="2"/>
        <end position="132"/>
    </location>
</feature>
<keyword evidence="1" id="KW-0812">Transmembrane</keyword>
<gene>
    <name evidence="3" type="ORF">SNE40_013577</name>
</gene>
<reference evidence="3 4" key="1">
    <citation type="submission" date="2024-01" db="EMBL/GenBank/DDBJ databases">
        <title>The genome of the rayed Mediterranean limpet Patella caerulea (Linnaeus, 1758).</title>
        <authorList>
            <person name="Anh-Thu Weber A."/>
            <person name="Halstead-Nussloch G."/>
        </authorList>
    </citation>
    <scope>NUCLEOTIDE SEQUENCE [LARGE SCALE GENOMIC DNA]</scope>
    <source>
        <strain evidence="3">AATW-2023a</strain>
        <tissue evidence="3">Whole specimen</tissue>
    </source>
</reference>
<sequence length="161" mass="19258">MEMHAVGTTMINRKFFPDELKETKRHKKTMNRGYSDFRVSDNIVAMAWKDREPISFLSTFSDPTKTEKINRRKKDGTLLEINCPELVVLYNKYMGGTDKNDQLTRLNRSRRHYRWPRRLMMNFIFWSVYNAYIFYLMHLQTELPVVGIKPLVIFSTKSHLD</sequence>
<name>A0AAN8JBW2_PATCE</name>
<dbReference type="Pfam" id="PF13843">
    <property type="entry name" value="DDE_Tnp_1_7"/>
    <property type="match status" value="1"/>
</dbReference>
<dbReference type="AlphaFoldDB" id="A0AAN8JBW2"/>
<evidence type="ECO:0000259" key="2">
    <source>
        <dbReference type="Pfam" id="PF13843"/>
    </source>
</evidence>
<comment type="caution">
    <text evidence="3">The sequence shown here is derived from an EMBL/GenBank/DDBJ whole genome shotgun (WGS) entry which is preliminary data.</text>
</comment>
<keyword evidence="1" id="KW-1133">Transmembrane helix</keyword>
<keyword evidence="4" id="KW-1185">Reference proteome</keyword>